<evidence type="ECO:0000313" key="2">
    <source>
        <dbReference type="EMBL" id="CAL29822.1"/>
    </source>
</evidence>
<name>Q0RAM4_FRAAA</name>
<dbReference type="AlphaFoldDB" id="Q0RAM4"/>
<evidence type="ECO:0000313" key="3">
    <source>
        <dbReference type="Proteomes" id="UP000000657"/>
    </source>
</evidence>
<accession>Q0RAM4</accession>
<sequence>MASCNIFAAKRYAVLFLSSRRSLVGQPVGQIEDDHDNDRDEYPAEEADAAPHVAGDAPAGSTAEYEQSEQRAADDDDEDAGITLVHAQDDRMTASDDYGGPVPLPPIGPEPRHPVRAPGRHEVDRGRGHGEALRSVAAWGGRV</sequence>
<evidence type="ECO:0000256" key="1">
    <source>
        <dbReference type="SAM" id="MobiDB-lite"/>
    </source>
</evidence>
<feature type="compositionally biased region" description="Basic and acidic residues" evidence="1">
    <location>
        <begin position="119"/>
        <end position="132"/>
    </location>
</feature>
<feature type="region of interest" description="Disordered" evidence="1">
    <location>
        <begin position="23"/>
        <end position="143"/>
    </location>
</feature>
<protein>
    <submittedName>
        <fullName evidence="2">Uncharacterized protein</fullName>
    </submittedName>
</protein>
<organism evidence="2 3">
    <name type="scientific">Frankia alni (strain DSM 45986 / CECT 9034 / ACN14a)</name>
    <dbReference type="NCBI Taxonomy" id="326424"/>
    <lineage>
        <taxon>Bacteria</taxon>
        <taxon>Bacillati</taxon>
        <taxon>Actinomycetota</taxon>
        <taxon>Actinomycetes</taxon>
        <taxon>Frankiales</taxon>
        <taxon>Frankiaceae</taxon>
        <taxon>Frankia</taxon>
    </lineage>
</organism>
<dbReference type="HOGENOM" id="CLU_1803325_0_0_11"/>
<dbReference type="KEGG" id="fal:FRAAL1492"/>
<dbReference type="EMBL" id="CT573213">
    <property type="protein sequence ID" value="CAL29822.1"/>
    <property type="molecule type" value="Genomic_DNA"/>
</dbReference>
<dbReference type="Proteomes" id="UP000000657">
    <property type="component" value="Chromosome"/>
</dbReference>
<reference evidence="2 3" key="1">
    <citation type="journal article" date="2007" name="Genome Res.">
        <title>Genome characteristics of facultatively symbiotic Frankia sp. strains reflect host range and host plant biogeography.</title>
        <authorList>
            <person name="Normand P."/>
            <person name="Lapierre P."/>
            <person name="Tisa L.S."/>
            <person name="Gogarten J.P."/>
            <person name="Alloisio N."/>
            <person name="Bagnarol E."/>
            <person name="Bassi C.A."/>
            <person name="Berry A.M."/>
            <person name="Bickhart D.M."/>
            <person name="Choisne N."/>
            <person name="Couloux A."/>
            <person name="Cournoyer B."/>
            <person name="Cruveiller S."/>
            <person name="Daubin V."/>
            <person name="Demange N."/>
            <person name="Francino M.P."/>
            <person name="Goltsman E."/>
            <person name="Huang Y."/>
            <person name="Kopp O.R."/>
            <person name="Labarre L."/>
            <person name="Lapidus A."/>
            <person name="Lavire C."/>
            <person name="Marechal J."/>
            <person name="Martinez M."/>
            <person name="Mastronunzio J.E."/>
            <person name="Mullin B.C."/>
            <person name="Niemann J."/>
            <person name="Pujic P."/>
            <person name="Rawnsley T."/>
            <person name="Rouy Z."/>
            <person name="Schenowitz C."/>
            <person name="Sellstedt A."/>
            <person name="Tavares F."/>
            <person name="Tomkins J.P."/>
            <person name="Vallenet D."/>
            <person name="Valverde C."/>
            <person name="Wall L.G."/>
            <person name="Wang Y."/>
            <person name="Medigue C."/>
            <person name="Benson D.R."/>
        </authorList>
    </citation>
    <scope>NUCLEOTIDE SEQUENCE [LARGE SCALE GENOMIC DNA]</scope>
    <source>
        <strain evidence="3">DSM 45986 / CECT 9034 / ACN14a</strain>
    </source>
</reference>
<keyword evidence="3" id="KW-1185">Reference proteome</keyword>
<gene>
    <name evidence="2" type="ordered locus">FRAAL1492</name>
</gene>
<dbReference type="STRING" id="326424.FRAAL1492"/>
<dbReference type="OrthoDB" id="9942550at2"/>
<proteinExistence type="predicted"/>